<dbReference type="GO" id="GO:0015074">
    <property type="term" value="P:DNA integration"/>
    <property type="evidence" value="ECO:0007669"/>
    <property type="project" value="UniProtKB-KW"/>
</dbReference>
<reference evidence="6" key="1">
    <citation type="submission" date="2016-01" db="EMBL/GenBank/DDBJ databases">
        <authorList>
            <person name="Peeters C."/>
        </authorList>
    </citation>
    <scope>NUCLEOTIDE SEQUENCE [LARGE SCALE GENOMIC DNA]</scope>
    <source>
        <strain evidence="6">LMG 29318</strain>
    </source>
</reference>
<dbReference type="GO" id="GO:0003677">
    <property type="term" value="F:DNA binding"/>
    <property type="evidence" value="ECO:0007669"/>
    <property type="project" value="UniProtKB-KW"/>
</dbReference>
<dbReference type="Pfam" id="PF13356">
    <property type="entry name" value="Arm-DNA-bind_3"/>
    <property type="match status" value="1"/>
</dbReference>
<dbReference type="Proteomes" id="UP000054870">
    <property type="component" value="Unassembled WGS sequence"/>
</dbReference>
<dbReference type="InterPro" id="IPR010998">
    <property type="entry name" value="Integrase_recombinase_N"/>
</dbReference>
<keyword evidence="2" id="KW-0229">DNA integration</keyword>
<evidence type="ECO:0000259" key="5">
    <source>
        <dbReference type="Pfam" id="PF22022"/>
    </source>
</evidence>
<dbReference type="InterPro" id="IPR053876">
    <property type="entry name" value="Phage_int_M"/>
</dbReference>
<dbReference type="PANTHER" id="PTHR30629">
    <property type="entry name" value="PROPHAGE INTEGRASE"/>
    <property type="match status" value="1"/>
</dbReference>
<name>A0A158D1P4_9BURK</name>
<organism evidence="6 7">
    <name type="scientific">Caballeronia catudaia</name>
    <dbReference type="NCBI Taxonomy" id="1777136"/>
    <lineage>
        <taxon>Bacteria</taxon>
        <taxon>Pseudomonadati</taxon>
        <taxon>Pseudomonadota</taxon>
        <taxon>Betaproteobacteria</taxon>
        <taxon>Burkholderiales</taxon>
        <taxon>Burkholderiaceae</taxon>
        <taxon>Caballeronia</taxon>
    </lineage>
</organism>
<evidence type="ECO:0000256" key="2">
    <source>
        <dbReference type="ARBA" id="ARBA00022908"/>
    </source>
</evidence>
<sequence>MALTDKQAKALRPDDKPVFDGKVTGLFLAPTKTGGKWTFRFTSLNTGKRRDAGLDTYPNTTIADARENALAMRRTLDAGDDPIDQRNSEREKAAVAAAALTFEKAAREVHTELKPGWKNAKHADQWINTLQAYVFPKLGAKKLYAITPADC</sequence>
<accession>A0A158D1P4</accession>
<comment type="caution">
    <text evidence="6">The sequence shown here is derived from an EMBL/GenBank/DDBJ whole genome shotgun (WGS) entry which is preliminary data.</text>
</comment>
<feature type="domain" description="Integrase DNA-binding" evidence="4">
    <location>
        <begin position="3"/>
        <end position="88"/>
    </location>
</feature>
<proteinExistence type="inferred from homology"/>
<dbReference type="Gene3D" id="1.10.150.130">
    <property type="match status" value="1"/>
</dbReference>
<dbReference type="InterPro" id="IPR050808">
    <property type="entry name" value="Phage_Integrase"/>
</dbReference>
<dbReference type="AlphaFoldDB" id="A0A158D1P4"/>
<evidence type="ECO:0000256" key="1">
    <source>
        <dbReference type="ARBA" id="ARBA00008857"/>
    </source>
</evidence>
<dbReference type="Pfam" id="PF22022">
    <property type="entry name" value="Phage_int_M"/>
    <property type="match status" value="1"/>
</dbReference>
<evidence type="ECO:0000256" key="3">
    <source>
        <dbReference type="ARBA" id="ARBA00023125"/>
    </source>
</evidence>
<protein>
    <submittedName>
        <fullName evidence="6">Phage integrase family site specific recombinase</fullName>
    </submittedName>
</protein>
<gene>
    <name evidence="6" type="ORF">AWB75_05982</name>
</gene>
<comment type="similarity">
    <text evidence="1">Belongs to the 'phage' integrase family.</text>
</comment>
<evidence type="ECO:0000259" key="4">
    <source>
        <dbReference type="Pfam" id="PF13356"/>
    </source>
</evidence>
<dbReference type="Gene3D" id="3.30.160.390">
    <property type="entry name" value="Integrase, DNA-binding domain"/>
    <property type="match status" value="1"/>
</dbReference>
<evidence type="ECO:0000313" key="6">
    <source>
        <dbReference type="EMBL" id="SAK87757.1"/>
    </source>
</evidence>
<feature type="domain" description="Phage integrase central" evidence="5">
    <location>
        <begin position="102"/>
        <end position="150"/>
    </location>
</feature>
<keyword evidence="7" id="KW-1185">Reference proteome</keyword>
<evidence type="ECO:0000313" key="7">
    <source>
        <dbReference type="Proteomes" id="UP000054870"/>
    </source>
</evidence>
<dbReference type="InterPro" id="IPR038488">
    <property type="entry name" value="Integrase_DNA-bd_sf"/>
</dbReference>
<dbReference type="EMBL" id="FCOF02000045">
    <property type="protein sequence ID" value="SAK87757.1"/>
    <property type="molecule type" value="Genomic_DNA"/>
</dbReference>
<dbReference type="InterPro" id="IPR025166">
    <property type="entry name" value="Integrase_DNA_bind_dom"/>
</dbReference>
<dbReference type="PANTHER" id="PTHR30629:SF2">
    <property type="entry name" value="PROPHAGE INTEGRASE INTS-RELATED"/>
    <property type="match status" value="1"/>
</dbReference>
<keyword evidence="3" id="KW-0238">DNA-binding</keyword>